<keyword evidence="1" id="KW-0963">Cytoplasm</keyword>
<accession>A0A931CR16</accession>
<comment type="caution">
    <text evidence="7">The sequence shown here is derived from an EMBL/GenBank/DDBJ whole genome shotgun (WGS) entry which is preliminary data.</text>
</comment>
<dbReference type="PANTHER" id="PTHR47816">
    <property type="entry name" value="RIBOSOMAL RNA SMALL SUBUNIT METHYLTRANSFERASE C"/>
    <property type="match status" value="1"/>
</dbReference>
<dbReference type="CDD" id="cd02440">
    <property type="entry name" value="AdoMet_MTases"/>
    <property type="match status" value="1"/>
</dbReference>
<dbReference type="InterPro" id="IPR029063">
    <property type="entry name" value="SAM-dependent_MTases_sf"/>
</dbReference>
<dbReference type="EMBL" id="JADNYM010000023">
    <property type="protein sequence ID" value="MBG0740970.1"/>
    <property type="molecule type" value="Genomic_DNA"/>
</dbReference>
<keyword evidence="2" id="KW-0698">rRNA processing</keyword>
<evidence type="ECO:0000256" key="2">
    <source>
        <dbReference type="ARBA" id="ARBA00022552"/>
    </source>
</evidence>
<feature type="domain" description="Methyltransferase small" evidence="5">
    <location>
        <begin position="237"/>
        <end position="405"/>
    </location>
</feature>
<evidence type="ECO:0000313" key="8">
    <source>
        <dbReference type="Proteomes" id="UP000655366"/>
    </source>
</evidence>
<sequence>MRDIKSAGTAENVDPGALFDFSRLRRSPDVEAPNLFAFDATDKLILTEAAGALAVRSDGPAEADGEQIVPDGGMRAPYAGSTVAVVGDRYGALTLPVVSTGGGNVRVHQDLMAGERALDRNAAELGLSGRFRRFPLGKELFDGVSVVLWQLPKSMAELAETADQIARYARPDVRIFAGGRIKHMTMAMNALLQDSFGEVHAGLARQKSRVLTAAEPIRPTEEPAFPARQYHQELGLWVCAYGATFAGPRLDIGTRYLLEFIDRMKPDAQHAVDLGCGSGVISAVLANARPQITVTATDQSAAAVASAAATAEANGLSHRICTVQDDAMAGFPTGSAELILLNPPFHLGTTVHAGAAVRLFDAAARVLAPGGELWTVYNNHLHYRTQLQERIGPTTVQARNQKFTVALSSRS</sequence>
<evidence type="ECO:0000256" key="3">
    <source>
        <dbReference type="ARBA" id="ARBA00022603"/>
    </source>
</evidence>
<evidence type="ECO:0000313" key="7">
    <source>
        <dbReference type="EMBL" id="MBG0740970.1"/>
    </source>
</evidence>
<dbReference type="Pfam" id="PF05175">
    <property type="entry name" value="MTS"/>
    <property type="match status" value="1"/>
</dbReference>
<keyword evidence="3 7" id="KW-0489">Methyltransferase</keyword>
<evidence type="ECO:0000256" key="1">
    <source>
        <dbReference type="ARBA" id="ARBA00022490"/>
    </source>
</evidence>
<evidence type="ECO:0000259" key="6">
    <source>
        <dbReference type="Pfam" id="PF26049"/>
    </source>
</evidence>
<feature type="domain" description="RlmG N-terminal" evidence="6">
    <location>
        <begin position="23"/>
        <end position="213"/>
    </location>
</feature>
<dbReference type="GO" id="GO:0003676">
    <property type="term" value="F:nucleic acid binding"/>
    <property type="evidence" value="ECO:0007669"/>
    <property type="project" value="InterPro"/>
</dbReference>
<proteinExistence type="predicted"/>
<dbReference type="InterPro" id="IPR058679">
    <property type="entry name" value="RlmG_N"/>
</dbReference>
<keyword evidence="4" id="KW-0808">Transferase</keyword>
<dbReference type="GO" id="GO:0032259">
    <property type="term" value="P:methylation"/>
    <property type="evidence" value="ECO:0007669"/>
    <property type="project" value="UniProtKB-KW"/>
</dbReference>
<keyword evidence="8" id="KW-1185">Reference proteome</keyword>
<dbReference type="GO" id="GO:0008170">
    <property type="term" value="F:N-methyltransferase activity"/>
    <property type="evidence" value="ECO:0007669"/>
    <property type="project" value="UniProtKB-ARBA"/>
</dbReference>
<dbReference type="Proteomes" id="UP000655366">
    <property type="component" value="Unassembled WGS sequence"/>
</dbReference>
<dbReference type="PANTHER" id="PTHR47816:SF5">
    <property type="entry name" value="RIBOSOMAL RNA LARGE SUBUNIT METHYLTRANSFERASE G"/>
    <property type="match status" value="1"/>
</dbReference>
<organism evidence="7 8">
    <name type="scientific">Arthrobacter terrae</name>
    <dbReference type="NCBI Taxonomy" id="2935737"/>
    <lineage>
        <taxon>Bacteria</taxon>
        <taxon>Bacillati</taxon>
        <taxon>Actinomycetota</taxon>
        <taxon>Actinomycetes</taxon>
        <taxon>Micrococcales</taxon>
        <taxon>Micrococcaceae</taxon>
        <taxon>Arthrobacter</taxon>
    </lineage>
</organism>
<dbReference type="GO" id="GO:0008757">
    <property type="term" value="F:S-adenosylmethionine-dependent methyltransferase activity"/>
    <property type="evidence" value="ECO:0007669"/>
    <property type="project" value="InterPro"/>
</dbReference>
<dbReference type="SUPFAM" id="SSF53335">
    <property type="entry name" value="S-adenosyl-L-methionine-dependent methyltransferases"/>
    <property type="match status" value="1"/>
</dbReference>
<dbReference type="InterPro" id="IPR007848">
    <property type="entry name" value="Small_mtfrase_dom"/>
</dbReference>
<dbReference type="InterPro" id="IPR046977">
    <property type="entry name" value="RsmC/RlmG"/>
</dbReference>
<name>A0A931CR16_9MICC</name>
<gene>
    <name evidence="7" type="ORF">IV500_16485</name>
</gene>
<evidence type="ECO:0000259" key="5">
    <source>
        <dbReference type="Pfam" id="PF05175"/>
    </source>
</evidence>
<protein>
    <submittedName>
        <fullName evidence="7">Methyltransferase</fullName>
    </submittedName>
</protein>
<dbReference type="PROSITE" id="PS00092">
    <property type="entry name" value="N6_MTASE"/>
    <property type="match status" value="1"/>
</dbReference>
<dbReference type="Gene3D" id="3.40.50.150">
    <property type="entry name" value="Vaccinia Virus protein VP39"/>
    <property type="match status" value="2"/>
</dbReference>
<dbReference type="RefSeq" id="WP_196397901.1">
    <property type="nucleotide sequence ID" value="NZ_JADNYM010000023.1"/>
</dbReference>
<dbReference type="GO" id="GO:0006364">
    <property type="term" value="P:rRNA processing"/>
    <property type="evidence" value="ECO:0007669"/>
    <property type="project" value="UniProtKB-KW"/>
</dbReference>
<dbReference type="AlphaFoldDB" id="A0A931CR16"/>
<reference evidence="7 8" key="1">
    <citation type="submission" date="2020-11" db="EMBL/GenBank/DDBJ databases">
        <title>Arthrobacter antarcticus sp. nov., isolated from Antarctic Soil.</title>
        <authorList>
            <person name="Li J."/>
        </authorList>
    </citation>
    <scope>NUCLEOTIDE SEQUENCE [LARGE SCALE GENOMIC DNA]</scope>
    <source>
        <strain evidence="7 8">Z1-20</strain>
    </source>
</reference>
<dbReference type="Pfam" id="PF26049">
    <property type="entry name" value="RLMG_N"/>
    <property type="match status" value="1"/>
</dbReference>
<evidence type="ECO:0000256" key="4">
    <source>
        <dbReference type="ARBA" id="ARBA00022679"/>
    </source>
</evidence>
<dbReference type="InterPro" id="IPR002052">
    <property type="entry name" value="DNA_methylase_N6_adenine_CS"/>
</dbReference>